<dbReference type="AlphaFoldDB" id="A0A164UKB1"/>
<dbReference type="Proteomes" id="UP000076858">
    <property type="component" value="Unassembled WGS sequence"/>
</dbReference>
<protein>
    <submittedName>
        <fullName evidence="1">Uncharacterized protein</fullName>
    </submittedName>
</protein>
<comment type="caution">
    <text evidence="1">The sequence shown here is derived from an EMBL/GenBank/DDBJ whole genome shotgun (WGS) entry which is preliminary data.</text>
</comment>
<sequence>MWVEIYLTMGKADKCPVNEKKQVKIFSKSDVLSTNYFVIYLKLLKIEPYICD</sequence>
<name>A0A164UKB1_9CRUS</name>
<keyword evidence="2" id="KW-1185">Reference proteome</keyword>
<organism evidence="1 2">
    <name type="scientific">Daphnia magna</name>
    <dbReference type="NCBI Taxonomy" id="35525"/>
    <lineage>
        <taxon>Eukaryota</taxon>
        <taxon>Metazoa</taxon>
        <taxon>Ecdysozoa</taxon>
        <taxon>Arthropoda</taxon>
        <taxon>Crustacea</taxon>
        <taxon>Branchiopoda</taxon>
        <taxon>Diplostraca</taxon>
        <taxon>Cladocera</taxon>
        <taxon>Anomopoda</taxon>
        <taxon>Daphniidae</taxon>
        <taxon>Daphnia</taxon>
    </lineage>
</organism>
<evidence type="ECO:0000313" key="1">
    <source>
        <dbReference type="EMBL" id="KZS11438.1"/>
    </source>
</evidence>
<gene>
    <name evidence="1" type="ORF">APZ42_024226</name>
</gene>
<reference evidence="1 2" key="1">
    <citation type="submission" date="2016-03" db="EMBL/GenBank/DDBJ databases">
        <title>EvidentialGene: Evidence-directed Construction of Genes on Genomes.</title>
        <authorList>
            <person name="Gilbert D.G."/>
            <person name="Choi J.-H."/>
            <person name="Mockaitis K."/>
            <person name="Colbourne J."/>
            <person name="Pfrender M."/>
        </authorList>
    </citation>
    <scope>NUCLEOTIDE SEQUENCE [LARGE SCALE GENOMIC DNA]</scope>
    <source>
        <strain evidence="1 2">Xinb3</strain>
        <tissue evidence="1">Complete organism</tissue>
    </source>
</reference>
<evidence type="ECO:0000313" key="2">
    <source>
        <dbReference type="Proteomes" id="UP000076858"/>
    </source>
</evidence>
<dbReference type="EMBL" id="LRGB01001581">
    <property type="protein sequence ID" value="KZS11438.1"/>
    <property type="molecule type" value="Genomic_DNA"/>
</dbReference>
<accession>A0A164UKB1</accession>
<proteinExistence type="predicted"/>